<dbReference type="EMBL" id="VSSQ01022480">
    <property type="protein sequence ID" value="MPM68817.1"/>
    <property type="molecule type" value="Genomic_DNA"/>
</dbReference>
<feature type="region of interest" description="Disordered" evidence="1">
    <location>
        <begin position="226"/>
        <end position="249"/>
    </location>
</feature>
<evidence type="ECO:0008006" key="3">
    <source>
        <dbReference type="Google" id="ProtNLM"/>
    </source>
</evidence>
<dbReference type="Pfam" id="PF12005">
    <property type="entry name" value="DUF3499"/>
    <property type="match status" value="1"/>
</dbReference>
<gene>
    <name evidence="2" type="ORF">SDC9_115751</name>
</gene>
<dbReference type="AlphaFoldDB" id="A0A645BUE1"/>
<evidence type="ECO:0000256" key="1">
    <source>
        <dbReference type="SAM" id="MobiDB-lite"/>
    </source>
</evidence>
<sequence>MGPGRRQIRDVLHPDRDAVQHPGVGGADRGDRLGQRLGEELPVVGSLRCPHRSPGPGVRQRERTPQAPPVTVPPARAVPGARHGGQDSRPRSSRGATRSSGFGGIGVGGGTVHGVTTRRCTRSGCGRSAVATLTFAYADQQVVLGPLSARSEPAAYDLCLEHSQRLSVPRGWDVIRLPLTGEPEQPDVDDLMALADAVRRVGLAEDEPVGPGDFADRADVREVAHKGHLTMLKDSGGRTTPVRDTRRPF</sequence>
<reference evidence="2" key="1">
    <citation type="submission" date="2019-08" db="EMBL/GenBank/DDBJ databases">
        <authorList>
            <person name="Kucharzyk K."/>
            <person name="Murdoch R.W."/>
            <person name="Higgins S."/>
            <person name="Loffler F."/>
        </authorList>
    </citation>
    <scope>NUCLEOTIDE SEQUENCE</scope>
</reference>
<feature type="compositionally biased region" description="Gly residues" evidence="1">
    <location>
        <begin position="101"/>
        <end position="112"/>
    </location>
</feature>
<organism evidence="2">
    <name type="scientific">bioreactor metagenome</name>
    <dbReference type="NCBI Taxonomy" id="1076179"/>
    <lineage>
        <taxon>unclassified sequences</taxon>
        <taxon>metagenomes</taxon>
        <taxon>ecological metagenomes</taxon>
    </lineage>
</organism>
<proteinExistence type="predicted"/>
<feature type="region of interest" description="Disordered" evidence="1">
    <location>
        <begin position="1"/>
        <end position="113"/>
    </location>
</feature>
<protein>
    <recommendedName>
        <fullName evidence="3">DUF3499 domain-containing protein</fullName>
    </recommendedName>
</protein>
<name>A0A645BUE1_9ZZZZ</name>
<feature type="compositionally biased region" description="Basic and acidic residues" evidence="1">
    <location>
        <begin position="7"/>
        <end position="19"/>
    </location>
</feature>
<comment type="caution">
    <text evidence="2">The sequence shown here is derived from an EMBL/GenBank/DDBJ whole genome shotgun (WGS) entry which is preliminary data.</text>
</comment>
<feature type="compositionally biased region" description="Basic and acidic residues" evidence="1">
    <location>
        <begin position="28"/>
        <end position="39"/>
    </location>
</feature>
<accession>A0A645BUE1</accession>
<dbReference type="InterPro" id="IPR021888">
    <property type="entry name" value="DUF3499"/>
</dbReference>
<evidence type="ECO:0000313" key="2">
    <source>
        <dbReference type="EMBL" id="MPM68817.1"/>
    </source>
</evidence>